<accession>A0ABQ1VJY7</accession>
<dbReference type="EMBL" id="BMIV01000010">
    <property type="protein sequence ID" value="GGF74046.1"/>
    <property type="molecule type" value="Genomic_DNA"/>
</dbReference>
<name>A0ABQ1VJY7_9RHOB</name>
<protein>
    <submittedName>
        <fullName evidence="1">Uncharacterized protein</fullName>
    </submittedName>
</protein>
<keyword evidence="2" id="KW-1185">Reference proteome</keyword>
<comment type="caution">
    <text evidence="1">The sequence shown here is derived from an EMBL/GenBank/DDBJ whole genome shotgun (WGS) entry which is preliminary data.</text>
</comment>
<dbReference type="Proteomes" id="UP000640509">
    <property type="component" value="Unassembled WGS sequence"/>
</dbReference>
<reference evidence="2" key="1">
    <citation type="journal article" date="2019" name="Int. J. Syst. Evol. Microbiol.">
        <title>The Global Catalogue of Microorganisms (GCM) 10K type strain sequencing project: providing services to taxonomists for standard genome sequencing and annotation.</title>
        <authorList>
            <consortium name="The Broad Institute Genomics Platform"/>
            <consortium name="The Broad Institute Genome Sequencing Center for Infectious Disease"/>
            <person name="Wu L."/>
            <person name="Ma J."/>
        </authorList>
    </citation>
    <scope>NUCLEOTIDE SEQUENCE [LARGE SCALE GENOMIC DNA]</scope>
    <source>
        <strain evidence="2">CGMCC 1.15419</strain>
    </source>
</reference>
<organism evidence="1 2">
    <name type="scientific">Paracoccus acridae</name>
    <dbReference type="NCBI Taxonomy" id="1795310"/>
    <lineage>
        <taxon>Bacteria</taxon>
        <taxon>Pseudomonadati</taxon>
        <taxon>Pseudomonadota</taxon>
        <taxon>Alphaproteobacteria</taxon>
        <taxon>Rhodobacterales</taxon>
        <taxon>Paracoccaceae</taxon>
        <taxon>Paracoccus</taxon>
    </lineage>
</organism>
<gene>
    <name evidence="1" type="ORF">GCM10011402_28340</name>
</gene>
<evidence type="ECO:0000313" key="2">
    <source>
        <dbReference type="Proteomes" id="UP000640509"/>
    </source>
</evidence>
<evidence type="ECO:0000313" key="1">
    <source>
        <dbReference type="EMBL" id="GGF74046.1"/>
    </source>
</evidence>
<sequence>MQRKRYLSILDSAGHRASRGDLREGGEEAGGMGSGLCVVQWVVGVPDAAAMRLWQGASRMRPFGNRSFRKLAAGASVSFRFGQEGLEGRRNGTDKAGRT</sequence>
<proteinExistence type="predicted"/>